<evidence type="ECO:0000256" key="2">
    <source>
        <dbReference type="ARBA" id="ARBA00007274"/>
    </source>
</evidence>
<keyword evidence="10" id="KW-1185">Reference proteome</keyword>
<evidence type="ECO:0000256" key="8">
    <source>
        <dbReference type="ARBA" id="ARBA00049486"/>
    </source>
</evidence>
<keyword evidence="4" id="KW-0028">Amino-acid biosynthesis</keyword>
<comment type="caution">
    <text evidence="9">The sequence shown here is derived from an EMBL/GenBank/DDBJ whole genome shotgun (WGS) entry which is preliminary data.</text>
</comment>
<comment type="similarity">
    <text evidence="2">Belongs to the transferase hexapeptide repeat family.</text>
</comment>
<evidence type="ECO:0000256" key="5">
    <source>
        <dbReference type="ARBA" id="ARBA00022679"/>
    </source>
</evidence>
<comment type="pathway">
    <text evidence="1">Amino-acid biosynthesis; L-cysteine biosynthesis; L-cysteine from L-serine: step 1/2.</text>
</comment>
<dbReference type="SUPFAM" id="SSF51161">
    <property type="entry name" value="Trimeric LpxA-like enzymes"/>
    <property type="match status" value="1"/>
</dbReference>
<evidence type="ECO:0000256" key="6">
    <source>
        <dbReference type="ARBA" id="ARBA00023192"/>
    </source>
</evidence>
<dbReference type="InterPro" id="IPR011004">
    <property type="entry name" value="Trimer_LpxA-like_sf"/>
</dbReference>
<evidence type="ECO:0000313" key="10">
    <source>
        <dbReference type="Proteomes" id="UP000631670"/>
    </source>
</evidence>
<accession>A0ABR9HRN8</accession>
<evidence type="ECO:0000256" key="3">
    <source>
        <dbReference type="ARBA" id="ARBA00013266"/>
    </source>
</evidence>
<evidence type="ECO:0000256" key="7">
    <source>
        <dbReference type="ARBA" id="ARBA00023315"/>
    </source>
</evidence>
<dbReference type="InterPro" id="IPR042122">
    <property type="entry name" value="Ser_AcTrfase_N_sf"/>
</dbReference>
<dbReference type="PANTHER" id="PTHR42811">
    <property type="entry name" value="SERINE ACETYLTRANSFERASE"/>
    <property type="match status" value="1"/>
</dbReference>
<evidence type="ECO:0000256" key="1">
    <source>
        <dbReference type="ARBA" id="ARBA00004876"/>
    </source>
</evidence>
<dbReference type="Proteomes" id="UP000631670">
    <property type="component" value="Unassembled WGS sequence"/>
</dbReference>
<reference evidence="9 10" key="1">
    <citation type="submission" date="2020-10" db="EMBL/GenBank/DDBJ databases">
        <title>Sequencing the genomes of 1000 actinobacteria strains.</title>
        <authorList>
            <person name="Klenk H.-P."/>
        </authorList>
    </citation>
    <scope>NUCLEOTIDE SEQUENCE [LARGE SCALE GENOMIC DNA]</scope>
    <source>
        <strain evidence="9 10">DSM 44653</strain>
    </source>
</reference>
<dbReference type="InterPro" id="IPR001451">
    <property type="entry name" value="Hexapep"/>
</dbReference>
<name>A0ABR9HRN8_9PSEU</name>
<dbReference type="InterPro" id="IPR045304">
    <property type="entry name" value="LbH_SAT"/>
</dbReference>
<dbReference type="RefSeq" id="WP_086864999.1">
    <property type="nucleotide sequence ID" value="NZ_JADBEG010000001.1"/>
</dbReference>
<sequence length="239" mass="25673">MGDHLLMRVSADAVALTGPVLPLLDDAGIPARLVREAVLRVVPTVMEDLQSLTMRDAAGHTDPNYVYGSYLSFHALLAYRVAHSVHSLALPGKQHFPVDRRVAGAARRISEEAKVRTGVEIHPAAVIGRRMVIDHGWGTVIGEHARVGEDCYFLQNVVLGGRKIGVPTSPSRPRHPRIGNRVVIAGDVYIFGPVTIGDDCRIDPGAHITSSIPAGSRVRVVTKLQTVEQGAASQTTVPL</sequence>
<keyword evidence="7 9" id="KW-0012">Acyltransferase</keyword>
<dbReference type="Pfam" id="PF00132">
    <property type="entry name" value="Hexapep"/>
    <property type="match status" value="1"/>
</dbReference>
<organism evidence="9 10">
    <name type="scientific">Amycolatopsis lexingtonensis</name>
    <dbReference type="NCBI Taxonomy" id="218822"/>
    <lineage>
        <taxon>Bacteria</taxon>
        <taxon>Bacillati</taxon>
        <taxon>Actinomycetota</taxon>
        <taxon>Actinomycetes</taxon>
        <taxon>Pseudonocardiales</taxon>
        <taxon>Pseudonocardiaceae</taxon>
        <taxon>Amycolatopsis</taxon>
    </lineage>
</organism>
<dbReference type="GO" id="GO:0009001">
    <property type="term" value="F:serine O-acetyltransferase activity"/>
    <property type="evidence" value="ECO:0007669"/>
    <property type="project" value="UniProtKB-EC"/>
</dbReference>
<protein>
    <recommendedName>
        <fullName evidence="3">serine O-acetyltransferase</fullName>
        <ecNumber evidence="3">2.3.1.30</ecNumber>
    </recommendedName>
</protein>
<keyword evidence="5 9" id="KW-0808">Transferase</keyword>
<dbReference type="CDD" id="cd03354">
    <property type="entry name" value="LbH_SAT"/>
    <property type="match status" value="1"/>
</dbReference>
<evidence type="ECO:0000256" key="4">
    <source>
        <dbReference type="ARBA" id="ARBA00022605"/>
    </source>
</evidence>
<dbReference type="EC" id="2.3.1.30" evidence="3"/>
<dbReference type="Gene3D" id="1.10.3130.10">
    <property type="entry name" value="serine acetyltransferase, domain 1"/>
    <property type="match status" value="1"/>
</dbReference>
<keyword evidence="6" id="KW-0198">Cysteine biosynthesis</keyword>
<comment type="catalytic activity">
    <reaction evidence="8">
        <text>L-serine + acetyl-CoA = O-acetyl-L-serine + CoA</text>
        <dbReference type="Rhea" id="RHEA:24560"/>
        <dbReference type="ChEBI" id="CHEBI:33384"/>
        <dbReference type="ChEBI" id="CHEBI:57287"/>
        <dbReference type="ChEBI" id="CHEBI:57288"/>
        <dbReference type="ChEBI" id="CHEBI:58340"/>
        <dbReference type="EC" id="2.3.1.30"/>
    </reaction>
</comment>
<proteinExistence type="inferred from homology"/>
<dbReference type="Gene3D" id="2.160.10.10">
    <property type="entry name" value="Hexapeptide repeat proteins"/>
    <property type="match status" value="1"/>
</dbReference>
<gene>
    <name evidence="9" type="ORF">H4696_000680</name>
</gene>
<evidence type="ECO:0000313" key="9">
    <source>
        <dbReference type="EMBL" id="MBE1493580.1"/>
    </source>
</evidence>
<dbReference type="EMBL" id="JADBEG010000001">
    <property type="protein sequence ID" value="MBE1493580.1"/>
    <property type="molecule type" value="Genomic_DNA"/>
</dbReference>